<evidence type="ECO:0000313" key="2">
    <source>
        <dbReference type="Proteomes" id="UP000265520"/>
    </source>
</evidence>
<comment type="caution">
    <text evidence="1">The sequence shown here is derived from an EMBL/GenBank/DDBJ whole genome shotgun (WGS) entry which is preliminary data.</text>
</comment>
<organism evidence="1 2">
    <name type="scientific">Trifolium medium</name>
    <dbReference type="NCBI Taxonomy" id="97028"/>
    <lineage>
        <taxon>Eukaryota</taxon>
        <taxon>Viridiplantae</taxon>
        <taxon>Streptophyta</taxon>
        <taxon>Embryophyta</taxon>
        <taxon>Tracheophyta</taxon>
        <taxon>Spermatophyta</taxon>
        <taxon>Magnoliopsida</taxon>
        <taxon>eudicotyledons</taxon>
        <taxon>Gunneridae</taxon>
        <taxon>Pentapetalae</taxon>
        <taxon>rosids</taxon>
        <taxon>fabids</taxon>
        <taxon>Fabales</taxon>
        <taxon>Fabaceae</taxon>
        <taxon>Papilionoideae</taxon>
        <taxon>50 kb inversion clade</taxon>
        <taxon>NPAAA clade</taxon>
        <taxon>Hologalegina</taxon>
        <taxon>IRL clade</taxon>
        <taxon>Trifolieae</taxon>
        <taxon>Trifolium</taxon>
    </lineage>
</organism>
<dbReference type="PANTHER" id="PTHR35516">
    <property type="entry name" value="CYTOCHROME B6-F COMPLEX SUBUNIT 5"/>
    <property type="match status" value="1"/>
</dbReference>
<dbReference type="AlphaFoldDB" id="A0A392S2R7"/>
<reference evidence="1 2" key="1">
    <citation type="journal article" date="2018" name="Front. Plant Sci.">
        <title>Red Clover (Trifolium pratense) and Zigzag Clover (T. medium) - A Picture of Genomic Similarities and Differences.</title>
        <authorList>
            <person name="Dluhosova J."/>
            <person name="Istvanek J."/>
            <person name="Nedelnik J."/>
            <person name="Repkova J."/>
        </authorList>
    </citation>
    <scope>NUCLEOTIDE SEQUENCE [LARGE SCALE GENOMIC DNA]</scope>
    <source>
        <strain evidence="2">cv. 10/8</strain>
        <tissue evidence="1">Leaf</tissue>
    </source>
</reference>
<protein>
    <submittedName>
        <fullName evidence="1">Uncharacterized protein</fullName>
    </submittedName>
</protein>
<dbReference type="PANTHER" id="PTHR35516:SF11">
    <property type="entry name" value="CYTOCHROME B6-F COMPLEX SUBUNIT 5"/>
    <property type="match status" value="1"/>
</dbReference>
<sequence>YHRVDVQSNIILCHTLREGNNGVDFLAKLEASSNSDLTIHASPQKGFFDILRCDAAESFFLRE</sequence>
<feature type="non-terminal residue" evidence="1">
    <location>
        <position position="1"/>
    </location>
</feature>
<dbReference type="Proteomes" id="UP000265520">
    <property type="component" value="Unassembled WGS sequence"/>
</dbReference>
<name>A0A392S2R7_9FABA</name>
<keyword evidence="2" id="KW-1185">Reference proteome</keyword>
<evidence type="ECO:0000313" key="1">
    <source>
        <dbReference type="EMBL" id="MCI42732.1"/>
    </source>
</evidence>
<proteinExistence type="predicted"/>
<dbReference type="EMBL" id="LXQA010308176">
    <property type="protein sequence ID" value="MCI42732.1"/>
    <property type="molecule type" value="Genomic_DNA"/>
</dbReference>
<accession>A0A392S2R7</accession>